<organism evidence="4 5">
    <name type="scientific">Electrophorus electricus</name>
    <name type="common">Electric eel</name>
    <name type="synonym">Gymnotus electricus</name>
    <dbReference type="NCBI Taxonomy" id="8005"/>
    <lineage>
        <taxon>Eukaryota</taxon>
        <taxon>Metazoa</taxon>
        <taxon>Chordata</taxon>
        <taxon>Craniata</taxon>
        <taxon>Vertebrata</taxon>
        <taxon>Euteleostomi</taxon>
        <taxon>Actinopterygii</taxon>
        <taxon>Neopterygii</taxon>
        <taxon>Teleostei</taxon>
        <taxon>Ostariophysi</taxon>
        <taxon>Gymnotiformes</taxon>
        <taxon>Gymnotoidei</taxon>
        <taxon>Gymnotidae</taxon>
        <taxon>Electrophorus</taxon>
    </lineage>
</organism>
<reference evidence="5" key="2">
    <citation type="journal article" date="2017" name="Sci. Adv.">
        <title>A tail of two voltages: Proteomic comparison of the three electric organs of the electric eel.</title>
        <authorList>
            <person name="Traeger L.L."/>
            <person name="Sabat G."/>
            <person name="Barrett-Wilt G.A."/>
            <person name="Wells G.B."/>
            <person name="Sussman M.R."/>
        </authorList>
    </citation>
    <scope>NUCLEOTIDE SEQUENCE [LARGE SCALE GENOMIC DNA]</scope>
</reference>
<evidence type="ECO:0000256" key="1">
    <source>
        <dbReference type="PROSITE-ProRule" id="PRU00047"/>
    </source>
</evidence>
<sequence length="109" mass="11629">VHGNENYRTVERGRVWREGGRETPPPWGGQGHMFTAPQWGPTGDRGAFRQGTQMGPGCYNCGQLGHMARDCGGPVTSPCFNCGQLGHWARDCQAPGPPASRGRAQGGHG</sequence>
<dbReference type="Gene3D" id="4.10.60.10">
    <property type="entry name" value="Zinc finger, CCHC-type"/>
    <property type="match status" value="2"/>
</dbReference>
<keyword evidence="1" id="KW-0863">Zinc-finger</keyword>
<evidence type="ECO:0000256" key="2">
    <source>
        <dbReference type="SAM" id="MobiDB-lite"/>
    </source>
</evidence>
<reference evidence="5" key="1">
    <citation type="journal article" date="2014" name="Science">
        <title>Nonhuman genetics. Genomic basis for the convergent evolution of electric organs.</title>
        <authorList>
            <person name="Gallant J.R."/>
            <person name="Traeger L.L."/>
            <person name="Volkening J.D."/>
            <person name="Moffett H."/>
            <person name="Chen P.H."/>
            <person name="Novina C.D."/>
            <person name="Phillips G.N.Jr."/>
            <person name="Anand R."/>
            <person name="Wells G.B."/>
            <person name="Pinch M."/>
            <person name="Guth R."/>
            <person name="Unguez G.A."/>
            <person name="Albert J.S."/>
            <person name="Zakon H.H."/>
            <person name="Samanta M.P."/>
            <person name="Sussman M.R."/>
        </authorList>
    </citation>
    <scope>NUCLEOTIDE SEQUENCE [LARGE SCALE GENOMIC DNA]</scope>
</reference>
<dbReference type="InterPro" id="IPR001878">
    <property type="entry name" value="Znf_CCHC"/>
</dbReference>
<dbReference type="SMART" id="SM00343">
    <property type="entry name" value="ZnF_C2HC"/>
    <property type="match status" value="2"/>
</dbReference>
<dbReference type="STRING" id="8005.ENSEEEP00000002418"/>
<dbReference type="GO" id="GO:0008270">
    <property type="term" value="F:zinc ion binding"/>
    <property type="evidence" value="ECO:0007669"/>
    <property type="project" value="UniProtKB-KW"/>
</dbReference>
<dbReference type="Ensembl" id="ENSEEET00000002459.2">
    <property type="protein sequence ID" value="ENSEEEP00000002418.2"/>
    <property type="gene ID" value="ENSEEEG00000001417.2"/>
</dbReference>
<protein>
    <recommendedName>
        <fullName evidence="3">CCHC-type domain-containing protein</fullName>
    </recommendedName>
</protein>
<reference evidence="4" key="5">
    <citation type="submission" date="2025-09" db="UniProtKB">
        <authorList>
            <consortium name="Ensembl"/>
        </authorList>
    </citation>
    <scope>IDENTIFICATION</scope>
</reference>
<dbReference type="AlphaFoldDB" id="A0A4W4DUF3"/>
<evidence type="ECO:0000313" key="5">
    <source>
        <dbReference type="Proteomes" id="UP000314983"/>
    </source>
</evidence>
<reference evidence="4" key="3">
    <citation type="submission" date="2020-05" db="EMBL/GenBank/DDBJ databases">
        <title>Electrophorus electricus (electric eel) genome, fEleEle1, primary haplotype.</title>
        <authorList>
            <person name="Myers G."/>
            <person name="Meyer A."/>
            <person name="Fedrigo O."/>
            <person name="Formenti G."/>
            <person name="Rhie A."/>
            <person name="Tracey A."/>
            <person name="Sims Y."/>
            <person name="Jarvis E.D."/>
        </authorList>
    </citation>
    <scope>NUCLEOTIDE SEQUENCE [LARGE SCALE GENOMIC DNA]</scope>
</reference>
<proteinExistence type="predicted"/>
<keyword evidence="5" id="KW-1185">Reference proteome</keyword>
<keyword evidence="1" id="KW-0479">Metal-binding</keyword>
<feature type="domain" description="CCHC-type" evidence="3">
    <location>
        <begin position="79"/>
        <end position="92"/>
    </location>
</feature>
<dbReference type="SUPFAM" id="SSF57756">
    <property type="entry name" value="Retrovirus zinc finger-like domains"/>
    <property type="match status" value="1"/>
</dbReference>
<dbReference type="GO" id="GO:0003676">
    <property type="term" value="F:nucleic acid binding"/>
    <property type="evidence" value="ECO:0007669"/>
    <property type="project" value="InterPro"/>
</dbReference>
<dbReference type="PANTHER" id="PTHR23002">
    <property type="entry name" value="ZINC FINGER CCHC DOMAIN CONTAINING PROTEIN"/>
    <property type="match status" value="1"/>
</dbReference>
<name>A0A4W4DUF3_ELEEL</name>
<feature type="compositionally biased region" description="Basic and acidic residues" evidence="2">
    <location>
        <begin position="8"/>
        <end position="21"/>
    </location>
</feature>
<reference evidence="4" key="4">
    <citation type="submission" date="2025-08" db="UniProtKB">
        <authorList>
            <consortium name="Ensembl"/>
        </authorList>
    </citation>
    <scope>IDENTIFICATION</scope>
</reference>
<feature type="region of interest" description="Disordered" evidence="2">
    <location>
        <begin position="1"/>
        <end position="49"/>
    </location>
</feature>
<dbReference type="InterPro" id="IPR036875">
    <property type="entry name" value="Znf_CCHC_sf"/>
</dbReference>
<accession>A0A4W4DUF3</accession>
<dbReference type="Pfam" id="PF00098">
    <property type="entry name" value="zf-CCHC"/>
    <property type="match status" value="2"/>
</dbReference>
<dbReference type="Proteomes" id="UP000314983">
    <property type="component" value="Chromosome 22"/>
</dbReference>
<evidence type="ECO:0000259" key="3">
    <source>
        <dbReference type="PROSITE" id="PS50158"/>
    </source>
</evidence>
<dbReference type="PROSITE" id="PS50158">
    <property type="entry name" value="ZF_CCHC"/>
    <property type="match status" value="2"/>
</dbReference>
<evidence type="ECO:0000313" key="4">
    <source>
        <dbReference type="Ensembl" id="ENSEEEP00000002418.2"/>
    </source>
</evidence>
<feature type="domain" description="CCHC-type" evidence="3">
    <location>
        <begin position="58"/>
        <end position="71"/>
    </location>
</feature>
<keyword evidence="1" id="KW-0862">Zinc</keyword>
<dbReference type="InterPro" id="IPR051714">
    <property type="entry name" value="Znf_CCHC_NABP"/>
</dbReference>